<dbReference type="Gene3D" id="1.20.144.10">
    <property type="entry name" value="Phosphatidic acid phosphatase type 2/haloperoxidase"/>
    <property type="match status" value="1"/>
</dbReference>
<name>A0A6B3LJ51_9BACT</name>
<reference evidence="3 4" key="1">
    <citation type="submission" date="2020-02" db="EMBL/GenBank/DDBJ databases">
        <authorList>
            <person name="Kim M.K."/>
        </authorList>
    </citation>
    <scope>NUCLEOTIDE SEQUENCE [LARGE SCALE GENOMIC DNA]</scope>
    <source>
        <strain evidence="3 4">BT327</strain>
    </source>
</reference>
<dbReference type="InterPro" id="IPR036938">
    <property type="entry name" value="PAP2/HPO_sf"/>
</dbReference>
<feature type="domain" description="Phosphatidic acid phosphatase type 2/haloperoxidase" evidence="2">
    <location>
        <begin position="119"/>
        <end position="244"/>
    </location>
</feature>
<evidence type="ECO:0000313" key="4">
    <source>
        <dbReference type="Proteomes" id="UP000474777"/>
    </source>
</evidence>
<organism evidence="3 4">
    <name type="scientific">Pontibacter burrus</name>
    <dbReference type="NCBI Taxonomy" id="2704466"/>
    <lineage>
        <taxon>Bacteria</taxon>
        <taxon>Pseudomonadati</taxon>
        <taxon>Bacteroidota</taxon>
        <taxon>Cytophagia</taxon>
        <taxon>Cytophagales</taxon>
        <taxon>Hymenobacteraceae</taxon>
        <taxon>Pontibacter</taxon>
    </lineage>
</organism>
<evidence type="ECO:0000256" key="1">
    <source>
        <dbReference type="SAM" id="SignalP"/>
    </source>
</evidence>
<evidence type="ECO:0000313" key="3">
    <source>
        <dbReference type="EMBL" id="NEM96709.1"/>
    </source>
</evidence>
<gene>
    <name evidence="3" type="ORF">GXP69_03290</name>
</gene>
<comment type="caution">
    <text evidence="3">The sequence shown here is derived from an EMBL/GenBank/DDBJ whole genome shotgun (WGS) entry which is preliminary data.</text>
</comment>
<dbReference type="SUPFAM" id="SSF48317">
    <property type="entry name" value="Acid phosphatase/Vanadium-dependent haloperoxidase"/>
    <property type="match status" value="1"/>
</dbReference>
<keyword evidence="1" id="KW-0732">Signal</keyword>
<evidence type="ECO:0000259" key="2">
    <source>
        <dbReference type="Pfam" id="PF01569"/>
    </source>
</evidence>
<sequence>MKNILSFLLIFTILSGPAWAQNNDSPYRTKFAVDAPVIVAGMGLSAYGLKLMQDKTGFTEEEVLSLSKNDVNSFDRFGAGNYSVNAKKISDFPFYGSFAMPVVMLLNDNVGSKAGQVMVLYVETMAVTGALFTMTNGSVERARPLVYNPNVPMHKRTEANAQNSFFAGHTAATAAATFFAAKVFHDFNPDSPARPYVWAAAAVVPATVGYLRLEAGKHFLSDNLIGYTVGAATGILIPQLHKKSNNSGISLTPTLIPTFDGTATQGAVVSYRF</sequence>
<keyword evidence="4" id="KW-1185">Reference proteome</keyword>
<dbReference type="AlphaFoldDB" id="A0A6B3LJ51"/>
<dbReference type="Pfam" id="PF01569">
    <property type="entry name" value="PAP2"/>
    <property type="match status" value="1"/>
</dbReference>
<proteinExistence type="predicted"/>
<dbReference type="Proteomes" id="UP000474777">
    <property type="component" value="Unassembled WGS sequence"/>
</dbReference>
<feature type="signal peptide" evidence="1">
    <location>
        <begin position="1"/>
        <end position="20"/>
    </location>
</feature>
<dbReference type="InterPro" id="IPR000326">
    <property type="entry name" value="PAP2/HPO"/>
</dbReference>
<protein>
    <submittedName>
        <fullName evidence="3">Phosphatase PAP2 family protein</fullName>
    </submittedName>
</protein>
<accession>A0A6B3LJ51</accession>
<feature type="chain" id="PRO_5025517067" evidence="1">
    <location>
        <begin position="21"/>
        <end position="273"/>
    </location>
</feature>
<dbReference type="EMBL" id="JAAGWD010000001">
    <property type="protein sequence ID" value="NEM96709.1"/>
    <property type="molecule type" value="Genomic_DNA"/>
</dbReference>
<dbReference type="RefSeq" id="WP_163912343.1">
    <property type="nucleotide sequence ID" value="NZ_JAAGWD010000001.1"/>
</dbReference>